<dbReference type="OrthoDB" id="337200at2"/>
<dbReference type="Pfam" id="PF03061">
    <property type="entry name" value="4HBT"/>
    <property type="match status" value="1"/>
</dbReference>
<dbReference type="NCBIfam" id="TIGR00369">
    <property type="entry name" value="unchar_dom_1"/>
    <property type="match status" value="1"/>
</dbReference>
<evidence type="ECO:0000259" key="3">
    <source>
        <dbReference type="Pfam" id="PF03061"/>
    </source>
</evidence>
<protein>
    <submittedName>
        <fullName evidence="4">PaaI family thioesterase</fullName>
    </submittedName>
</protein>
<evidence type="ECO:0000256" key="1">
    <source>
        <dbReference type="ARBA" id="ARBA00008324"/>
    </source>
</evidence>
<dbReference type="Proteomes" id="UP000271256">
    <property type="component" value="Unassembled WGS sequence"/>
</dbReference>
<dbReference type="PANTHER" id="PTHR21660:SF1">
    <property type="entry name" value="ACYL-COENZYME A THIOESTERASE 13"/>
    <property type="match status" value="1"/>
</dbReference>
<dbReference type="PANTHER" id="PTHR21660">
    <property type="entry name" value="THIOESTERASE SUPERFAMILY MEMBER-RELATED"/>
    <property type="match status" value="1"/>
</dbReference>
<dbReference type="SUPFAM" id="SSF54637">
    <property type="entry name" value="Thioesterase/thiol ester dehydrase-isomerase"/>
    <property type="match status" value="1"/>
</dbReference>
<proteinExistence type="inferred from homology"/>
<evidence type="ECO:0000256" key="2">
    <source>
        <dbReference type="ARBA" id="ARBA00022801"/>
    </source>
</evidence>
<dbReference type="InterPro" id="IPR003736">
    <property type="entry name" value="PAAI_dom"/>
</dbReference>
<comment type="caution">
    <text evidence="4">The sequence shown here is derived from an EMBL/GenBank/DDBJ whole genome shotgun (WGS) entry which is preliminary data.</text>
</comment>
<dbReference type="AlphaFoldDB" id="A0A494WTU2"/>
<evidence type="ECO:0000313" key="4">
    <source>
        <dbReference type="EMBL" id="RKO65492.1"/>
    </source>
</evidence>
<dbReference type="InterPro" id="IPR006683">
    <property type="entry name" value="Thioestr_dom"/>
</dbReference>
<feature type="domain" description="Thioesterase" evidence="3">
    <location>
        <begin position="42"/>
        <end position="117"/>
    </location>
</feature>
<comment type="similarity">
    <text evidence="1">Belongs to the thioesterase PaaI family.</text>
</comment>
<organism evidence="4 5">
    <name type="scientific">Desulfofundulus salinus</name>
    <dbReference type="NCBI Taxonomy" id="2419843"/>
    <lineage>
        <taxon>Bacteria</taxon>
        <taxon>Bacillati</taxon>
        <taxon>Bacillota</taxon>
        <taxon>Clostridia</taxon>
        <taxon>Eubacteriales</taxon>
        <taxon>Peptococcaceae</taxon>
        <taxon>Desulfofundulus</taxon>
    </lineage>
</organism>
<gene>
    <name evidence="4" type="ORF">D7024_14435</name>
</gene>
<dbReference type="CDD" id="cd03443">
    <property type="entry name" value="PaaI_thioesterase"/>
    <property type="match status" value="1"/>
</dbReference>
<dbReference type="RefSeq" id="WP_121452616.1">
    <property type="nucleotide sequence ID" value="NZ_RBWE01000003.1"/>
</dbReference>
<dbReference type="Gene3D" id="3.10.129.10">
    <property type="entry name" value="Hotdog Thioesterase"/>
    <property type="match status" value="1"/>
</dbReference>
<dbReference type="EMBL" id="RBWE01000003">
    <property type="protein sequence ID" value="RKO65492.1"/>
    <property type="molecule type" value="Genomic_DNA"/>
</dbReference>
<keyword evidence="2" id="KW-0378">Hydrolase</keyword>
<reference evidence="4 5" key="1">
    <citation type="submission" date="2018-10" db="EMBL/GenBank/DDBJ databases">
        <authorList>
            <person name="Grouzdev D.S."/>
            <person name="Krutkina M.S."/>
            <person name="Tourova T.P."/>
            <person name="Nazina T.N."/>
        </authorList>
    </citation>
    <scope>NUCLEOTIDE SEQUENCE [LARGE SCALE GENOMIC DNA]</scope>
    <source>
        <strain evidence="4 5">435</strain>
    </source>
</reference>
<keyword evidence="5" id="KW-1185">Reference proteome</keyword>
<dbReference type="InterPro" id="IPR039298">
    <property type="entry name" value="ACOT13"/>
</dbReference>
<dbReference type="GO" id="GO:0047617">
    <property type="term" value="F:fatty acyl-CoA hydrolase activity"/>
    <property type="evidence" value="ECO:0007669"/>
    <property type="project" value="InterPro"/>
</dbReference>
<dbReference type="InterPro" id="IPR029069">
    <property type="entry name" value="HotDog_dom_sf"/>
</dbReference>
<evidence type="ECO:0000313" key="5">
    <source>
        <dbReference type="Proteomes" id="UP000271256"/>
    </source>
</evidence>
<name>A0A494WTU2_9FIRM</name>
<accession>A0A494WTU2</accession>
<sequence length="136" mass="14466">MVDLDLLQTGNVWKYIGMEIIRNAEGQPGVHVRNSESLKQIYGSVHGGIIATAVDAAVAVAVNSAIGKDYGAATVELKVNFLYPVVDSDIFAFARLVKEGNLMVGTAEVFDNQGQLVAIGTATYKVRPLQASNGNK</sequence>